<dbReference type="Proteomes" id="UP000053890">
    <property type="component" value="Unassembled WGS sequence"/>
</dbReference>
<proteinExistence type="predicted"/>
<feature type="compositionally biased region" description="Pro residues" evidence="1">
    <location>
        <begin position="16"/>
        <end position="27"/>
    </location>
</feature>
<dbReference type="EMBL" id="KQ474093">
    <property type="protein sequence ID" value="KPV71581.1"/>
    <property type="molecule type" value="Genomic_DNA"/>
</dbReference>
<sequence>MQEIDRKPATTTAVAPHPPPFSGPPAPSSTSAALDATSTLSLKAAPVETGGGQGGAAELELLLLSGKRRRVQVSRAETVEQLIERVWSDWPAEWRASDPAPASASDLRLLHLGRFLEPESTLSADAGLFSHAFDQDDTAKDARPTVVHLQIRTLRPPDAKPGGKVKAGTADDDDEACCACCVVS</sequence>
<dbReference type="OrthoDB" id="1043111at2759"/>
<organism evidence="3 4">
    <name type="scientific">Rhodotorula graminis (strain WP1)</name>
    <dbReference type="NCBI Taxonomy" id="578459"/>
    <lineage>
        <taxon>Eukaryota</taxon>
        <taxon>Fungi</taxon>
        <taxon>Dikarya</taxon>
        <taxon>Basidiomycota</taxon>
        <taxon>Pucciniomycotina</taxon>
        <taxon>Microbotryomycetes</taxon>
        <taxon>Sporidiobolales</taxon>
        <taxon>Sporidiobolaceae</taxon>
        <taxon>Rhodotorula</taxon>
    </lineage>
</organism>
<dbReference type="Pfam" id="PF13881">
    <property type="entry name" value="Rad60-SLD_2"/>
    <property type="match status" value="1"/>
</dbReference>
<evidence type="ECO:0000313" key="4">
    <source>
        <dbReference type="Proteomes" id="UP000053890"/>
    </source>
</evidence>
<dbReference type="PANTHER" id="PTHR13169:SF0">
    <property type="entry name" value="UBIQUITIN-LIKE PROTEIN 3"/>
    <property type="match status" value="1"/>
</dbReference>
<feature type="domain" description="UBL3-like ubiquitin" evidence="2">
    <location>
        <begin position="58"/>
        <end position="181"/>
    </location>
</feature>
<keyword evidence="4" id="KW-1185">Reference proteome</keyword>
<dbReference type="InterPro" id="IPR040015">
    <property type="entry name" value="UBL3-like"/>
</dbReference>
<dbReference type="SUPFAM" id="SSF54236">
    <property type="entry name" value="Ubiquitin-like"/>
    <property type="match status" value="1"/>
</dbReference>
<dbReference type="STRING" id="578459.A0A0N8PZ80"/>
<evidence type="ECO:0000259" key="2">
    <source>
        <dbReference type="Pfam" id="PF13881"/>
    </source>
</evidence>
<dbReference type="InterPro" id="IPR029071">
    <property type="entry name" value="Ubiquitin-like_domsf"/>
</dbReference>
<gene>
    <name evidence="3" type="ORF">RHOBADRAFT_56616</name>
</gene>
<evidence type="ECO:0000256" key="1">
    <source>
        <dbReference type="SAM" id="MobiDB-lite"/>
    </source>
</evidence>
<dbReference type="Gene3D" id="3.10.20.90">
    <property type="entry name" value="Phosphatidylinositol 3-kinase Catalytic Subunit, Chain A, domain 1"/>
    <property type="match status" value="1"/>
</dbReference>
<dbReference type="RefSeq" id="XP_018267630.1">
    <property type="nucleotide sequence ID" value="XM_018418433.1"/>
</dbReference>
<evidence type="ECO:0000313" key="3">
    <source>
        <dbReference type="EMBL" id="KPV71581.1"/>
    </source>
</evidence>
<accession>A0A0N8PZ80</accession>
<dbReference type="AlphaFoldDB" id="A0A0N8PZ80"/>
<name>A0A0N8PZ80_RHOGW</name>
<dbReference type="InterPro" id="IPR039540">
    <property type="entry name" value="UBL3-like_ubiquitin_dom"/>
</dbReference>
<dbReference type="PANTHER" id="PTHR13169">
    <property type="entry name" value="UBIQUITIN-LIKE PROTEIN 3 HCG-1 PROTEIN"/>
    <property type="match status" value="1"/>
</dbReference>
<dbReference type="GeneID" id="28978880"/>
<feature type="compositionally biased region" description="Low complexity" evidence="1">
    <location>
        <begin position="28"/>
        <end position="37"/>
    </location>
</feature>
<reference evidence="3 4" key="1">
    <citation type="journal article" date="2015" name="Front. Microbiol.">
        <title>Genome sequence of the plant growth promoting endophytic yeast Rhodotorula graminis WP1.</title>
        <authorList>
            <person name="Firrincieli A."/>
            <person name="Otillar R."/>
            <person name="Salamov A."/>
            <person name="Schmutz J."/>
            <person name="Khan Z."/>
            <person name="Redman R.S."/>
            <person name="Fleck N.D."/>
            <person name="Lindquist E."/>
            <person name="Grigoriev I.V."/>
            <person name="Doty S.L."/>
        </authorList>
    </citation>
    <scope>NUCLEOTIDE SEQUENCE [LARGE SCALE GENOMIC DNA]</scope>
    <source>
        <strain evidence="3 4">WP1</strain>
    </source>
</reference>
<protein>
    <recommendedName>
        <fullName evidence="2">UBL3-like ubiquitin domain-containing protein</fullName>
    </recommendedName>
</protein>
<feature type="region of interest" description="Disordered" evidence="1">
    <location>
        <begin position="1"/>
        <end position="37"/>
    </location>
</feature>